<evidence type="ECO:0000313" key="3">
    <source>
        <dbReference type="Proteomes" id="UP000076738"/>
    </source>
</evidence>
<dbReference type="GO" id="GO:0003690">
    <property type="term" value="F:double-stranded DNA binding"/>
    <property type="evidence" value="ECO:0007669"/>
    <property type="project" value="TreeGrafter"/>
</dbReference>
<dbReference type="Gene3D" id="3.40.50.1000">
    <property type="entry name" value="HAD superfamily/HAD-like"/>
    <property type="match status" value="1"/>
</dbReference>
<dbReference type="EMBL" id="KV417290">
    <property type="protein sequence ID" value="KZO95239.1"/>
    <property type="molecule type" value="Genomic_DNA"/>
</dbReference>
<dbReference type="GO" id="GO:0006281">
    <property type="term" value="P:DNA repair"/>
    <property type="evidence" value="ECO:0007669"/>
    <property type="project" value="TreeGrafter"/>
</dbReference>
<dbReference type="STRING" id="1330018.A0A167L1L4"/>
<dbReference type="InterPro" id="IPR006549">
    <property type="entry name" value="HAD-SF_hydro_IIIA"/>
</dbReference>
<dbReference type="Pfam" id="PF08645">
    <property type="entry name" value="PNK3P"/>
    <property type="match status" value="1"/>
</dbReference>
<dbReference type="Gene3D" id="3.40.50.300">
    <property type="entry name" value="P-loop containing nucleotide triphosphate hydrolases"/>
    <property type="match status" value="1"/>
</dbReference>
<gene>
    <name evidence="2" type="ORF">CALVIDRAFT_538380</name>
</gene>
<reference evidence="2 3" key="1">
    <citation type="journal article" date="2016" name="Mol. Biol. Evol.">
        <title>Comparative Genomics of Early-Diverging Mushroom-Forming Fungi Provides Insights into the Origins of Lignocellulose Decay Capabilities.</title>
        <authorList>
            <person name="Nagy L.G."/>
            <person name="Riley R."/>
            <person name="Tritt A."/>
            <person name="Adam C."/>
            <person name="Daum C."/>
            <person name="Floudas D."/>
            <person name="Sun H."/>
            <person name="Yadav J.S."/>
            <person name="Pangilinan J."/>
            <person name="Larsson K.H."/>
            <person name="Matsuura K."/>
            <person name="Barry K."/>
            <person name="Labutti K."/>
            <person name="Kuo R."/>
            <person name="Ohm R.A."/>
            <person name="Bhattacharya S.S."/>
            <person name="Shirouzu T."/>
            <person name="Yoshinaga Y."/>
            <person name="Martin F.M."/>
            <person name="Grigoriev I.V."/>
            <person name="Hibbett D.S."/>
        </authorList>
    </citation>
    <scope>NUCLEOTIDE SEQUENCE [LARGE SCALE GENOMIC DNA]</scope>
    <source>
        <strain evidence="2 3">TUFC12733</strain>
    </source>
</reference>
<name>A0A167L1L4_CALVF</name>
<dbReference type="PANTHER" id="PTHR12083:SF9">
    <property type="entry name" value="BIFUNCTIONAL POLYNUCLEOTIDE PHOSPHATASE_KINASE"/>
    <property type="match status" value="1"/>
</dbReference>
<dbReference type="PANTHER" id="PTHR12083">
    <property type="entry name" value="BIFUNCTIONAL POLYNUCLEOTIDE PHOSPHATASE/KINASE"/>
    <property type="match status" value="1"/>
</dbReference>
<dbReference type="InterPro" id="IPR036412">
    <property type="entry name" value="HAD-like_sf"/>
</dbReference>
<sequence length="444" mass="49764">MAPQRSGVSAASHKRSISESTPDSSPVQVTKKFRATDPQAVFSIFDRAVQPLASSSPVTWHAPLGPHHSCQHGTYLIPPSRSKVAAFDLDGTLIEPKSGAKFAKDHMDWRWWGLHVLKKVRQAHADGFSVVILSNQSQAHRKVTIGTANIAEWKKKIGLVASAFGDVPFRILAANARDGFRKPMTGMWDAVEEMLRNDGIELDYGSSFYVGDAAGRQRDHSSADRKLAENVGVRFYVPEEYFSGRPQHLPPLKGFHPRTLPAHLPLFAPSSSPLLPSPPAPEIILFVGPPSAGKTSFFTKHFAPFHYQHVNQDTLKTKAKCLLMVEQVIQDGHGAVVDNTNRDKKTRKDYITLAEKLGVPIRCLQFNISVALAYHNNLYRAFCLPPNHPDYGKRELLPYTAYASFANQLEEPALDEGFKEIRKINWVFEGNDDERKRWNRWLEL</sequence>
<dbReference type="GO" id="GO:0046403">
    <property type="term" value="F:polynucleotide 3'-phosphatase activity"/>
    <property type="evidence" value="ECO:0007669"/>
    <property type="project" value="TreeGrafter"/>
</dbReference>
<feature type="region of interest" description="Disordered" evidence="1">
    <location>
        <begin position="1"/>
        <end position="30"/>
    </location>
</feature>
<evidence type="ECO:0000313" key="2">
    <source>
        <dbReference type="EMBL" id="KZO95239.1"/>
    </source>
</evidence>
<dbReference type="SUPFAM" id="SSF52540">
    <property type="entry name" value="P-loop containing nucleoside triphosphate hydrolases"/>
    <property type="match status" value="1"/>
</dbReference>
<dbReference type="InterPro" id="IPR006551">
    <property type="entry name" value="Polynucleotide_phosphatase"/>
</dbReference>
<accession>A0A167L1L4</accession>
<dbReference type="FunFam" id="3.40.50.300:FF:000737">
    <property type="entry name" value="Bifunctional polynucleotide phosphatase/kinase"/>
    <property type="match status" value="1"/>
</dbReference>
<dbReference type="Pfam" id="PF13671">
    <property type="entry name" value="AAA_33"/>
    <property type="match status" value="1"/>
</dbReference>
<protein>
    <submittedName>
        <fullName evidence="2">PNK3P-domain-containing protein</fullName>
    </submittedName>
</protein>
<organism evidence="2 3">
    <name type="scientific">Calocera viscosa (strain TUFC12733)</name>
    <dbReference type="NCBI Taxonomy" id="1330018"/>
    <lineage>
        <taxon>Eukaryota</taxon>
        <taxon>Fungi</taxon>
        <taxon>Dikarya</taxon>
        <taxon>Basidiomycota</taxon>
        <taxon>Agaricomycotina</taxon>
        <taxon>Dacrymycetes</taxon>
        <taxon>Dacrymycetales</taxon>
        <taxon>Dacrymycetaceae</taxon>
        <taxon>Calocera</taxon>
    </lineage>
</organism>
<dbReference type="InterPro" id="IPR013954">
    <property type="entry name" value="PNK3P"/>
</dbReference>
<dbReference type="Proteomes" id="UP000076738">
    <property type="component" value="Unassembled WGS sequence"/>
</dbReference>
<dbReference type="GO" id="GO:0046404">
    <property type="term" value="F:ATP-dependent polydeoxyribonucleotide 5'-hydroxyl-kinase activity"/>
    <property type="evidence" value="ECO:0007669"/>
    <property type="project" value="TreeGrafter"/>
</dbReference>
<dbReference type="NCBIfam" id="TIGR01662">
    <property type="entry name" value="HAD-SF-IIIA"/>
    <property type="match status" value="1"/>
</dbReference>
<proteinExistence type="predicted"/>
<dbReference type="AlphaFoldDB" id="A0A167L1L4"/>
<feature type="compositionally biased region" description="Polar residues" evidence="1">
    <location>
        <begin position="18"/>
        <end position="28"/>
    </location>
</feature>
<dbReference type="InterPro" id="IPR023214">
    <property type="entry name" value="HAD_sf"/>
</dbReference>
<dbReference type="NCBIfam" id="TIGR01664">
    <property type="entry name" value="DNA-3'-Pase"/>
    <property type="match status" value="1"/>
</dbReference>
<keyword evidence="3" id="KW-1185">Reference proteome</keyword>
<dbReference type="SUPFAM" id="SSF56784">
    <property type="entry name" value="HAD-like"/>
    <property type="match status" value="1"/>
</dbReference>
<dbReference type="InterPro" id="IPR027417">
    <property type="entry name" value="P-loop_NTPase"/>
</dbReference>
<evidence type="ECO:0000256" key="1">
    <source>
        <dbReference type="SAM" id="MobiDB-lite"/>
    </source>
</evidence>
<dbReference type="OrthoDB" id="19045at2759"/>